<evidence type="ECO:0000313" key="3">
    <source>
        <dbReference type="EMBL" id="OLP76002.1"/>
    </source>
</evidence>
<keyword evidence="2" id="KW-0732">Signal</keyword>
<organism evidence="3 4">
    <name type="scientific">Symbiodinium microadriaticum</name>
    <name type="common">Dinoflagellate</name>
    <name type="synonym">Zooxanthella microadriatica</name>
    <dbReference type="NCBI Taxonomy" id="2951"/>
    <lineage>
        <taxon>Eukaryota</taxon>
        <taxon>Sar</taxon>
        <taxon>Alveolata</taxon>
        <taxon>Dinophyceae</taxon>
        <taxon>Suessiales</taxon>
        <taxon>Symbiodiniaceae</taxon>
        <taxon>Symbiodinium</taxon>
    </lineage>
</organism>
<evidence type="ECO:0000256" key="1">
    <source>
        <dbReference type="SAM" id="MobiDB-lite"/>
    </source>
</evidence>
<dbReference type="EMBL" id="LSRX01002173">
    <property type="protein sequence ID" value="OLP76002.1"/>
    <property type="molecule type" value="Genomic_DNA"/>
</dbReference>
<evidence type="ECO:0000313" key="4">
    <source>
        <dbReference type="Proteomes" id="UP000186817"/>
    </source>
</evidence>
<comment type="caution">
    <text evidence="3">The sequence shown here is derived from an EMBL/GenBank/DDBJ whole genome shotgun (WGS) entry which is preliminary data.</text>
</comment>
<gene>
    <name evidence="3" type="ORF">AK812_SmicGene44118</name>
</gene>
<protein>
    <submittedName>
        <fullName evidence="3">Uncharacterized protein</fullName>
    </submittedName>
</protein>
<dbReference type="Proteomes" id="UP000186817">
    <property type="component" value="Unassembled WGS sequence"/>
</dbReference>
<feature type="compositionally biased region" description="Basic and acidic residues" evidence="1">
    <location>
        <begin position="151"/>
        <end position="168"/>
    </location>
</feature>
<feature type="region of interest" description="Disordered" evidence="1">
    <location>
        <begin position="109"/>
        <end position="170"/>
    </location>
</feature>
<sequence>MLVCILLGALLAPGASAARPAQQAWKGALQSHQEAHAKRAGRQADCCSETCAWNGLICASWPLFASDDKELWLAECCTDDVDMEEAVKKELCAAVSPERKQAALAKAREAGLLPQEEEADEEIETQEPSEGETEPAREEQRTTGAGIEAATTKKEKPKQEKPKQERMRGQGCPKVFQRMLSAQAAAADRARRVFPVMASANRFCSDLMQFAFEQSQKSIAFNLRTPSRDLEMT</sequence>
<feature type="compositionally biased region" description="Acidic residues" evidence="1">
    <location>
        <begin position="115"/>
        <end position="133"/>
    </location>
</feature>
<reference evidence="3 4" key="1">
    <citation type="submission" date="2016-02" db="EMBL/GenBank/DDBJ databases">
        <title>Genome analysis of coral dinoflagellate symbionts highlights evolutionary adaptations to a symbiotic lifestyle.</title>
        <authorList>
            <person name="Aranda M."/>
            <person name="Li Y."/>
            <person name="Liew Y.J."/>
            <person name="Baumgarten S."/>
            <person name="Simakov O."/>
            <person name="Wilson M."/>
            <person name="Piel J."/>
            <person name="Ashoor H."/>
            <person name="Bougouffa S."/>
            <person name="Bajic V.B."/>
            <person name="Ryu T."/>
            <person name="Ravasi T."/>
            <person name="Bayer T."/>
            <person name="Micklem G."/>
            <person name="Kim H."/>
            <person name="Bhak J."/>
            <person name="Lajeunesse T.C."/>
            <person name="Voolstra C.R."/>
        </authorList>
    </citation>
    <scope>NUCLEOTIDE SEQUENCE [LARGE SCALE GENOMIC DNA]</scope>
    <source>
        <strain evidence="3 4">CCMP2467</strain>
    </source>
</reference>
<dbReference type="OrthoDB" id="436483at2759"/>
<dbReference type="AlphaFoldDB" id="A0A1Q9BZA1"/>
<name>A0A1Q9BZA1_SYMMI</name>
<accession>A0A1Q9BZA1</accession>
<evidence type="ECO:0000256" key="2">
    <source>
        <dbReference type="SAM" id="SignalP"/>
    </source>
</evidence>
<feature type="signal peptide" evidence="2">
    <location>
        <begin position="1"/>
        <end position="17"/>
    </location>
</feature>
<proteinExistence type="predicted"/>
<keyword evidence="4" id="KW-1185">Reference proteome</keyword>
<feature type="chain" id="PRO_5043455997" evidence="2">
    <location>
        <begin position="18"/>
        <end position="233"/>
    </location>
</feature>